<dbReference type="EMBL" id="RXIC02000023">
    <property type="protein sequence ID" value="KAB1214256.1"/>
    <property type="molecule type" value="Genomic_DNA"/>
</dbReference>
<accession>A0A6A1VQJ5</accession>
<keyword evidence="2" id="KW-1185">Reference proteome</keyword>
<name>A0A6A1VQJ5_9ROSI</name>
<dbReference type="Proteomes" id="UP000516437">
    <property type="component" value="Chromosome 5"/>
</dbReference>
<dbReference type="AlphaFoldDB" id="A0A6A1VQJ5"/>
<sequence>MGSTNCRLRAITSNDNERSGGLECDVHNLGIVLLEVLSGRKAHDQDYTPPRIVPQFLLFPVAHEQKLHFLPLLVGRSRAAGRDAKKMKRE</sequence>
<organism evidence="1 2">
    <name type="scientific">Morella rubra</name>
    <name type="common">Chinese bayberry</name>
    <dbReference type="NCBI Taxonomy" id="262757"/>
    <lineage>
        <taxon>Eukaryota</taxon>
        <taxon>Viridiplantae</taxon>
        <taxon>Streptophyta</taxon>
        <taxon>Embryophyta</taxon>
        <taxon>Tracheophyta</taxon>
        <taxon>Spermatophyta</taxon>
        <taxon>Magnoliopsida</taxon>
        <taxon>eudicotyledons</taxon>
        <taxon>Gunneridae</taxon>
        <taxon>Pentapetalae</taxon>
        <taxon>rosids</taxon>
        <taxon>fabids</taxon>
        <taxon>Fagales</taxon>
        <taxon>Myricaceae</taxon>
        <taxon>Morella</taxon>
    </lineage>
</organism>
<reference evidence="1 2" key="1">
    <citation type="journal article" date="2019" name="Plant Biotechnol. J.">
        <title>The red bayberry genome and genetic basis of sex determination.</title>
        <authorList>
            <person name="Jia H.M."/>
            <person name="Jia H.J."/>
            <person name="Cai Q.L."/>
            <person name="Wang Y."/>
            <person name="Zhao H.B."/>
            <person name="Yang W.F."/>
            <person name="Wang G.Y."/>
            <person name="Li Y.H."/>
            <person name="Zhan D.L."/>
            <person name="Shen Y.T."/>
            <person name="Niu Q.F."/>
            <person name="Chang L."/>
            <person name="Qiu J."/>
            <person name="Zhao L."/>
            <person name="Xie H.B."/>
            <person name="Fu W.Y."/>
            <person name="Jin J."/>
            <person name="Li X.W."/>
            <person name="Jiao Y."/>
            <person name="Zhou C.C."/>
            <person name="Tu T."/>
            <person name="Chai C.Y."/>
            <person name="Gao J.L."/>
            <person name="Fan L.J."/>
            <person name="van de Weg E."/>
            <person name="Wang J.Y."/>
            <person name="Gao Z.S."/>
        </authorList>
    </citation>
    <scope>NUCLEOTIDE SEQUENCE [LARGE SCALE GENOMIC DNA]</scope>
    <source>
        <tissue evidence="1">Leaves</tissue>
    </source>
</reference>
<protein>
    <submittedName>
        <fullName evidence="1">Uncharacterized protein</fullName>
    </submittedName>
</protein>
<evidence type="ECO:0000313" key="1">
    <source>
        <dbReference type="EMBL" id="KAB1214256.1"/>
    </source>
</evidence>
<comment type="caution">
    <text evidence="1">The sequence shown here is derived from an EMBL/GenBank/DDBJ whole genome shotgun (WGS) entry which is preliminary data.</text>
</comment>
<gene>
    <name evidence="1" type="ORF">CJ030_MR5G023169</name>
</gene>
<evidence type="ECO:0000313" key="2">
    <source>
        <dbReference type="Proteomes" id="UP000516437"/>
    </source>
</evidence>
<proteinExistence type="predicted"/>